<keyword evidence="4 9" id="KW-0547">Nucleotide-binding</keyword>
<evidence type="ECO:0000256" key="5">
    <source>
        <dbReference type="ARBA" id="ARBA00022801"/>
    </source>
</evidence>
<dbReference type="HAMAP" id="MF_00179">
    <property type="entry name" value="RibA"/>
    <property type="match status" value="1"/>
</dbReference>
<dbReference type="Gene3D" id="3.40.50.10990">
    <property type="entry name" value="GTP cyclohydrolase II"/>
    <property type="match status" value="1"/>
</dbReference>
<dbReference type="PANTHER" id="PTHR21327:SF18">
    <property type="entry name" value="3,4-DIHYDROXY-2-BUTANONE 4-PHOSPHATE SYNTHASE"/>
    <property type="match status" value="1"/>
</dbReference>
<feature type="domain" description="GTP cyclohydrolase II" evidence="11">
    <location>
        <begin position="11"/>
        <end position="176"/>
    </location>
</feature>
<dbReference type="SUPFAM" id="SSF142695">
    <property type="entry name" value="RibA-like"/>
    <property type="match status" value="1"/>
</dbReference>
<dbReference type="CDD" id="cd00641">
    <property type="entry name" value="GTP_cyclohydro2"/>
    <property type="match status" value="1"/>
</dbReference>
<reference evidence="13" key="1">
    <citation type="journal article" date="2019" name="Int. J. Syst. Evol. Microbiol.">
        <title>The Global Catalogue of Microorganisms (GCM) 10K type strain sequencing project: providing services to taxonomists for standard genome sequencing and annotation.</title>
        <authorList>
            <consortium name="The Broad Institute Genomics Platform"/>
            <consortium name="The Broad Institute Genome Sequencing Center for Infectious Disease"/>
            <person name="Wu L."/>
            <person name="Ma J."/>
        </authorList>
    </citation>
    <scope>NUCLEOTIDE SEQUENCE [LARGE SCALE GENOMIC DNA]</scope>
    <source>
        <strain evidence="13">CCUG 49560</strain>
    </source>
</reference>
<feature type="binding site" evidence="9">
    <location>
        <begin position="53"/>
        <end position="57"/>
    </location>
    <ligand>
        <name>GTP</name>
        <dbReference type="ChEBI" id="CHEBI:37565"/>
    </ligand>
</feature>
<evidence type="ECO:0000256" key="7">
    <source>
        <dbReference type="ARBA" id="ARBA00023134"/>
    </source>
</evidence>
<dbReference type="Pfam" id="PF00925">
    <property type="entry name" value="GTP_cyclohydro2"/>
    <property type="match status" value="1"/>
</dbReference>
<comment type="caution">
    <text evidence="12">The sequence shown here is derived from an EMBL/GenBank/DDBJ whole genome shotgun (WGS) entry which is preliminary data.</text>
</comment>
<evidence type="ECO:0000256" key="9">
    <source>
        <dbReference type="HAMAP-Rule" id="MF_00179"/>
    </source>
</evidence>
<comment type="pathway">
    <text evidence="1 9">Cofactor biosynthesis; riboflavin biosynthesis; 5-amino-6-(D-ribitylamino)uracil from GTP: step 1/4.</text>
</comment>
<comment type="function">
    <text evidence="9">Catalyzes the conversion of GTP to 2,5-diamino-6-ribosylamino-4(3H)-pyrimidinone 5'-phosphate (DARP), formate and pyrophosphate.</text>
</comment>
<keyword evidence="5 9" id="KW-0378">Hydrolase</keyword>
<dbReference type="EMBL" id="JBHSFN010000007">
    <property type="protein sequence ID" value="MFC4586986.1"/>
    <property type="molecule type" value="Genomic_DNA"/>
</dbReference>
<dbReference type="InterPro" id="IPR000926">
    <property type="entry name" value="RibA"/>
</dbReference>
<dbReference type="NCBIfam" id="TIGR00505">
    <property type="entry name" value="ribA"/>
    <property type="match status" value="1"/>
</dbReference>
<evidence type="ECO:0000256" key="8">
    <source>
        <dbReference type="ARBA" id="ARBA00049295"/>
    </source>
</evidence>
<feature type="region of interest" description="Disordered" evidence="10">
    <location>
        <begin position="197"/>
        <end position="232"/>
    </location>
</feature>
<evidence type="ECO:0000256" key="3">
    <source>
        <dbReference type="ARBA" id="ARBA00022723"/>
    </source>
</evidence>
<feature type="binding site" evidence="9">
    <location>
        <position position="120"/>
    </location>
    <ligand>
        <name>GTP</name>
        <dbReference type="ChEBI" id="CHEBI:37565"/>
    </ligand>
</feature>
<keyword evidence="13" id="KW-1185">Reference proteome</keyword>
<dbReference type="Proteomes" id="UP001595891">
    <property type="component" value="Unassembled WGS sequence"/>
</dbReference>
<dbReference type="InterPro" id="IPR036144">
    <property type="entry name" value="RibA-like_sf"/>
</dbReference>
<feature type="binding site" evidence="9">
    <location>
        <position position="160"/>
    </location>
    <ligand>
        <name>GTP</name>
        <dbReference type="ChEBI" id="CHEBI:37565"/>
    </ligand>
</feature>
<dbReference type="EC" id="3.5.4.25" evidence="9"/>
<proteinExistence type="inferred from homology"/>
<evidence type="ECO:0000256" key="10">
    <source>
        <dbReference type="SAM" id="MobiDB-lite"/>
    </source>
</evidence>
<feature type="active site" description="Nucleophile" evidence="9">
    <location>
        <position position="134"/>
    </location>
</feature>
<gene>
    <name evidence="9 12" type="primary">ribA</name>
    <name evidence="12" type="ORF">ACFO8L_12920</name>
</gene>
<feature type="binding site" evidence="9">
    <location>
        <position position="155"/>
    </location>
    <ligand>
        <name>GTP</name>
        <dbReference type="ChEBI" id="CHEBI:37565"/>
    </ligand>
</feature>
<evidence type="ECO:0000313" key="12">
    <source>
        <dbReference type="EMBL" id="MFC4586986.1"/>
    </source>
</evidence>
<keyword evidence="6 9" id="KW-0862">Zinc</keyword>
<name>A0ABV9EBQ3_9ACTN</name>
<dbReference type="PANTHER" id="PTHR21327">
    <property type="entry name" value="GTP CYCLOHYDROLASE II-RELATED"/>
    <property type="match status" value="1"/>
</dbReference>
<evidence type="ECO:0000256" key="4">
    <source>
        <dbReference type="ARBA" id="ARBA00022741"/>
    </source>
</evidence>
<evidence type="ECO:0000313" key="13">
    <source>
        <dbReference type="Proteomes" id="UP001595891"/>
    </source>
</evidence>
<evidence type="ECO:0000259" key="11">
    <source>
        <dbReference type="Pfam" id="PF00925"/>
    </source>
</evidence>
<dbReference type="NCBIfam" id="NF001591">
    <property type="entry name" value="PRK00393.1"/>
    <property type="match status" value="1"/>
</dbReference>
<evidence type="ECO:0000256" key="6">
    <source>
        <dbReference type="ARBA" id="ARBA00022833"/>
    </source>
</evidence>
<feature type="binding site" evidence="9">
    <location>
        <position position="58"/>
    </location>
    <ligand>
        <name>Zn(2+)</name>
        <dbReference type="ChEBI" id="CHEBI:29105"/>
        <note>catalytic</note>
    </ligand>
</feature>
<comment type="similarity">
    <text evidence="9">Belongs to the GTP cyclohydrolase II family.</text>
</comment>
<dbReference type="GO" id="GO:0003935">
    <property type="term" value="F:GTP cyclohydrolase II activity"/>
    <property type="evidence" value="ECO:0007669"/>
    <property type="project" value="UniProtKB-EC"/>
</dbReference>
<feature type="binding site" evidence="9">
    <location>
        <position position="69"/>
    </location>
    <ligand>
        <name>Zn(2+)</name>
        <dbReference type="ChEBI" id="CHEBI:29105"/>
        <note>catalytic</note>
    </ligand>
</feature>
<comment type="catalytic activity">
    <reaction evidence="8 9">
        <text>GTP + 4 H2O = 2,5-diamino-6-hydroxy-4-(5-phosphoribosylamino)-pyrimidine + formate + 2 phosphate + 3 H(+)</text>
        <dbReference type="Rhea" id="RHEA:23704"/>
        <dbReference type="ChEBI" id="CHEBI:15377"/>
        <dbReference type="ChEBI" id="CHEBI:15378"/>
        <dbReference type="ChEBI" id="CHEBI:15740"/>
        <dbReference type="ChEBI" id="CHEBI:37565"/>
        <dbReference type="ChEBI" id="CHEBI:43474"/>
        <dbReference type="ChEBI" id="CHEBI:58614"/>
        <dbReference type="EC" id="3.5.4.25"/>
    </reaction>
</comment>
<evidence type="ECO:0000256" key="1">
    <source>
        <dbReference type="ARBA" id="ARBA00004853"/>
    </source>
</evidence>
<keyword evidence="7 9" id="KW-0342">GTP-binding</keyword>
<accession>A0ABV9EBQ3</accession>
<comment type="cofactor">
    <cofactor evidence="9">
        <name>Zn(2+)</name>
        <dbReference type="ChEBI" id="CHEBI:29105"/>
    </cofactor>
    <text evidence="9">Binds 1 zinc ion per subunit.</text>
</comment>
<dbReference type="InterPro" id="IPR032677">
    <property type="entry name" value="GTP_cyclohydro_II"/>
</dbReference>
<evidence type="ECO:0000256" key="2">
    <source>
        <dbReference type="ARBA" id="ARBA00022619"/>
    </source>
</evidence>
<dbReference type="RefSeq" id="WP_262846992.1">
    <property type="nucleotide sequence ID" value="NZ_JANZYP010000055.1"/>
</dbReference>
<feature type="active site" description="Proton acceptor" evidence="9">
    <location>
        <position position="132"/>
    </location>
</feature>
<keyword evidence="3 9" id="KW-0479">Metal-binding</keyword>
<feature type="binding site" evidence="9">
    <location>
        <position position="71"/>
    </location>
    <ligand>
        <name>Zn(2+)</name>
        <dbReference type="ChEBI" id="CHEBI:29105"/>
        <note>catalytic</note>
    </ligand>
</feature>
<feature type="binding site" evidence="9">
    <location>
        <begin position="97"/>
        <end position="99"/>
    </location>
    <ligand>
        <name>GTP</name>
        <dbReference type="ChEBI" id="CHEBI:37565"/>
    </ligand>
</feature>
<sequence>MGDHGIEDEDIAEADLVTRRGTFRTVAFRDPVDRNEHLALVFGETAREEALVRVHSECVTGDIFAAMRCECGDQLDAALDAIVHEGSGVLVYLRGHEGRGIGLVAKVRTHMLQDDHGLDTVDSATVLGLPVDTRDFGAAARVLKYLGVRSVRLMSNNSDKIRALEGHGIRVAARVPLLVKANEHNIRYLTAKRDRLGHDLPHLGTPVPGHQGTAAAGHPGTPVAGHQGTAGG</sequence>
<keyword evidence="2 9" id="KW-0686">Riboflavin biosynthesis</keyword>
<organism evidence="12 13">
    <name type="scientific">Sphaerisporangium corydalis</name>
    <dbReference type="NCBI Taxonomy" id="1441875"/>
    <lineage>
        <taxon>Bacteria</taxon>
        <taxon>Bacillati</taxon>
        <taxon>Actinomycetota</taxon>
        <taxon>Actinomycetes</taxon>
        <taxon>Streptosporangiales</taxon>
        <taxon>Streptosporangiaceae</taxon>
        <taxon>Sphaerisporangium</taxon>
    </lineage>
</organism>
<feature type="binding site" evidence="9">
    <location>
        <position position="74"/>
    </location>
    <ligand>
        <name>GTP</name>
        <dbReference type="ChEBI" id="CHEBI:37565"/>
    </ligand>
</feature>
<protein>
    <recommendedName>
        <fullName evidence="9">GTP cyclohydrolase-2</fullName>
        <ecNumber evidence="9">3.5.4.25</ecNumber>
    </recommendedName>
    <alternativeName>
        <fullName evidence="9">GTP cyclohydrolase II</fullName>
    </alternativeName>
</protein>